<dbReference type="Pfam" id="PF02894">
    <property type="entry name" value="GFO_IDH_MocA_C"/>
    <property type="match status" value="1"/>
</dbReference>
<dbReference type="Gene3D" id="3.40.50.720">
    <property type="entry name" value="NAD(P)-binding Rossmann-like Domain"/>
    <property type="match status" value="1"/>
</dbReference>
<evidence type="ECO:0000259" key="2">
    <source>
        <dbReference type="Pfam" id="PF02894"/>
    </source>
</evidence>
<dbReference type="PANTHER" id="PTHR43377">
    <property type="entry name" value="BILIVERDIN REDUCTASE A"/>
    <property type="match status" value="1"/>
</dbReference>
<evidence type="ECO:0000313" key="3">
    <source>
        <dbReference type="EMBL" id="CAE1240293.1"/>
    </source>
</evidence>
<dbReference type="Proteomes" id="UP000597762">
    <property type="component" value="Unassembled WGS sequence"/>
</dbReference>
<comment type="caution">
    <text evidence="3">The sequence shown here is derived from an EMBL/GenBank/DDBJ whole genome shotgun (WGS) entry which is preliminary data.</text>
</comment>
<proteinExistence type="predicted"/>
<protein>
    <submittedName>
        <fullName evidence="3">Uncharacterized protein</fullName>
    </submittedName>
</protein>
<evidence type="ECO:0000313" key="4">
    <source>
        <dbReference type="Proteomes" id="UP000597762"/>
    </source>
</evidence>
<dbReference type="PANTHER" id="PTHR43377:SF2">
    <property type="entry name" value="BINDING ROSSMANN FOLD OXIDOREDUCTASE, PUTATIVE (AFU_ORTHOLOGUE AFUA_4G00560)-RELATED"/>
    <property type="match status" value="1"/>
</dbReference>
<dbReference type="InterPro" id="IPR036291">
    <property type="entry name" value="NAD(P)-bd_dom_sf"/>
</dbReference>
<dbReference type="InterPro" id="IPR000683">
    <property type="entry name" value="Gfo/Idh/MocA-like_OxRdtase_N"/>
</dbReference>
<feature type="domain" description="Gfo/Idh/MocA-like oxidoreductase N-terminal" evidence="1">
    <location>
        <begin position="38"/>
        <end position="160"/>
    </location>
</feature>
<sequence>MIINLLHFKLVFGSISFVRKNFLFKSLEMTNEKCVTAILVGAGHRGNVYTTYSKIEPAKFKMRGIISVADPKKYARQKIQDTYNIPNDFVFSDWRQAVARKKFADCVILTTQDRMHKEPAIAFSNLGYHILLEKPMSVSAEDCREIAAAAKKNGIMMMVCHVLKYMPLSNHIKSLIEDGTIGDIINIQLLEPVGFWHYAHSFVRGNWHREEDSSNFLLAKCCHDIDLICYFMGKHRCTTISSFGKLSHFTKENKPSNAASRCLHCPADVEQSCPFSARKIYLAKSERGYKGWPLSVVVDNPDIENLTDALLHGPYGKCVYDLDNNVMSHQVVNMQFDNGATASFTVVAFTEKVCTRQLKIFGTKGEIQCSYDGPIIHFDFNSNQTRTYQPKSNDITPCELRGHGGADFFTIKSFVEAILEQDPAKILTGVEESLASHLVVFAAEKARLENKVVTIHSDGSFS</sequence>
<dbReference type="GO" id="GO:0000166">
    <property type="term" value="F:nucleotide binding"/>
    <property type="evidence" value="ECO:0007669"/>
    <property type="project" value="InterPro"/>
</dbReference>
<keyword evidence="4" id="KW-1185">Reference proteome</keyword>
<name>A0A812BNM7_ACAPH</name>
<evidence type="ECO:0000259" key="1">
    <source>
        <dbReference type="Pfam" id="PF01408"/>
    </source>
</evidence>
<feature type="domain" description="Gfo/Idh/MocA-like oxidoreductase C-terminal" evidence="2">
    <location>
        <begin position="173"/>
        <end position="453"/>
    </location>
</feature>
<reference evidence="3" key="1">
    <citation type="submission" date="2021-01" db="EMBL/GenBank/DDBJ databases">
        <authorList>
            <person name="Li R."/>
            <person name="Bekaert M."/>
        </authorList>
    </citation>
    <scope>NUCLEOTIDE SEQUENCE</scope>
    <source>
        <strain evidence="3">Farmed</strain>
    </source>
</reference>
<dbReference type="EMBL" id="CAHIKZ030000821">
    <property type="protein sequence ID" value="CAE1240293.1"/>
    <property type="molecule type" value="Genomic_DNA"/>
</dbReference>
<dbReference type="SUPFAM" id="SSF51735">
    <property type="entry name" value="NAD(P)-binding Rossmann-fold domains"/>
    <property type="match status" value="1"/>
</dbReference>
<dbReference type="AlphaFoldDB" id="A0A812BNM7"/>
<dbReference type="InterPro" id="IPR051450">
    <property type="entry name" value="Gfo/Idh/MocA_Oxidoreductases"/>
</dbReference>
<dbReference type="InterPro" id="IPR004104">
    <property type="entry name" value="Gfo/Idh/MocA-like_OxRdtase_C"/>
</dbReference>
<dbReference type="Gene3D" id="3.30.360.10">
    <property type="entry name" value="Dihydrodipicolinate Reductase, domain 2"/>
    <property type="match status" value="1"/>
</dbReference>
<dbReference type="SUPFAM" id="SSF55347">
    <property type="entry name" value="Glyceraldehyde-3-phosphate dehydrogenase-like, C-terminal domain"/>
    <property type="match status" value="1"/>
</dbReference>
<gene>
    <name evidence="3" type="ORF">SPHA_22237</name>
</gene>
<dbReference type="OrthoDB" id="2129491at2759"/>
<dbReference type="Pfam" id="PF01408">
    <property type="entry name" value="GFO_IDH_MocA"/>
    <property type="match status" value="1"/>
</dbReference>
<organism evidence="3 4">
    <name type="scientific">Acanthosepion pharaonis</name>
    <name type="common">Pharaoh cuttlefish</name>
    <name type="synonym">Sepia pharaonis</name>
    <dbReference type="NCBI Taxonomy" id="158019"/>
    <lineage>
        <taxon>Eukaryota</taxon>
        <taxon>Metazoa</taxon>
        <taxon>Spiralia</taxon>
        <taxon>Lophotrochozoa</taxon>
        <taxon>Mollusca</taxon>
        <taxon>Cephalopoda</taxon>
        <taxon>Coleoidea</taxon>
        <taxon>Decapodiformes</taxon>
        <taxon>Sepiida</taxon>
        <taxon>Sepiina</taxon>
        <taxon>Sepiidae</taxon>
        <taxon>Acanthosepion</taxon>
    </lineage>
</organism>
<accession>A0A812BNM7</accession>